<evidence type="ECO:0000313" key="3">
    <source>
        <dbReference type="Proteomes" id="UP001604277"/>
    </source>
</evidence>
<dbReference type="Proteomes" id="UP001604277">
    <property type="component" value="Unassembled WGS sequence"/>
</dbReference>
<feature type="transmembrane region" description="Helical" evidence="1">
    <location>
        <begin position="6"/>
        <end position="27"/>
    </location>
</feature>
<comment type="caution">
    <text evidence="2">The sequence shown here is derived from an EMBL/GenBank/DDBJ whole genome shotgun (WGS) entry which is preliminary data.</text>
</comment>
<organism evidence="2 3">
    <name type="scientific">Forsythia ovata</name>
    <dbReference type="NCBI Taxonomy" id="205694"/>
    <lineage>
        <taxon>Eukaryota</taxon>
        <taxon>Viridiplantae</taxon>
        <taxon>Streptophyta</taxon>
        <taxon>Embryophyta</taxon>
        <taxon>Tracheophyta</taxon>
        <taxon>Spermatophyta</taxon>
        <taxon>Magnoliopsida</taxon>
        <taxon>eudicotyledons</taxon>
        <taxon>Gunneridae</taxon>
        <taxon>Pentapetalae</taxon>
        <taxon>asterids</taxon>
        <taxon>lamiids</taxon>
        <taxon>Lamiales</taxon>
        <taxon>Oleaceae</taxon>
        <taxon>Forsythieae</taxon>
        <taxon>Forsythia</taxon>
    </lineage>
</organism>
<sequence length="221" mass="24027">MASYTHSLPPTIAILSLMVLTFFTAFVKGRILKFNSSDDLISDGIDHALTANGYLLSASTCQHTYGFLPCAENAGGYIFEILVYQGLLIFGEWQLSKGSKVLFNIFGNSNFVGIIFRILTSLPAMLMMMISGVLGSKENAQSQVSLGVGYYAGITVFTLTLQWGICLIVGARKLGQESMPDHSESPASCCLRVIEKLTELNGLPDLSHESVDLCSLNMYKS</sequence>
<accession>A0ABD1S200</accession>
<keyword evidence="1" id="KW-0472">Membrane</keyword>
<evidence type="ECO:0000313" key="2">
    <source>
        <dbReference type="EMBL" id="KAL2494751.1"/>
    </source>
</evidence>
<name>A0ABD1S200_9LAMI</name>
<evidence type="ECO:0000256" key="1">
    <source>
        <dbReference type="SAM" id="Phobius"/>
    </source>
</evidence>
<protein>
    <submittedName>
        <fullName evidence="2">Calcium-binding EF-hand family protein</fullName>
    </submittedName>
</protein>
<reference evidence="3" key="1">
    <citation type="submission" date="2024-07" db="EMBL/GenBank/DDBJ databases">
        <title>Two chromosome-level genome assemblies of Korean endemic species Abeliophyllum distichum and Forsythia ovata (Oleaceae).</title>
        <authorList>
            <person name="Jang H."/>
        </authorList>
    </citation>
    <scope>NUCLEOTIDE SEQUENCE [LARGE SCALE GENOMIC DNA]</scope>
</reference>
<proteinExistence type="predicted"/>
<keyword evidence="1" id="KW-0812">Transmembrane</keyword>
<gene>
    <name evidence="2" type="ORF">Fot_38508</name>
</gene>
<dbReference type="EMBL" id="JBFOLJ010000011">
    <property type="protein sequence ID" value="KAL2494751.1"/>
    <property type="molecule type" value="Genomic_DNA"/>
</dbReference>
<keyword evidence="3" id="KW-1185">Reference proteome</keyword>
<keyword evidence="1" id="KW-1133">Transmembrane helix</keyword>
<feature type="transmembrane region" description="Helical" evidence="1">
    <location>
        <begin position="148"/>
        <end position="169"/>
    </location>
</feature>
<feature type="transmembrane region" description="Helical" evidence="1">
    <location>
        <begin position="114"/>
        <end position="136"/>
    </location>
</feature>
<dbReference type="AlphaFoldDB" id="A0ABD1S200"/>